<reference evidence="2" key="1">
    <citation type="submission" date="2020-05" db="EMBL/GenBank/DDBJ databases">
        <authorList>
            <person name="Chiriac C."/>
            <person name="Salcher M."/>
            <person name="Ghai R."/>
            <person name="Kavagutti S V."/>
        </authorList>
    </citation>
    <scope>NUCLEOTIDE SEQUENCE</scope>
</reference>
<evidence type="ECO:0000313" key="2">
    <source>
        <dbReference type="EMBL" id="CAB5218631.1"/>
    </source>
</evidence>
<organism evidence="2">
    <name type="scientific">uncultured Caudovirales phage</name>
    <dbReference type="NCBI Taxonomy" id="2100421"/>
    <lineage>
        <taxon>Viruses</taxon>
        <taxon>Duplodnaviria</taxon>
        <taxon>Heunggongvirae</taxon>
        <taxon>Uroviricota</taxon>
        <taxon>Caudoviricetes</taxon>
        <taxon>Peduoviridae</taxon>
        <taxon>Maltschvirus</taxon>
        <taxon>Maltschvirus maltsch</taxon>
    </lineage>
</organism>
<dbReference type="EMBL" id="LR796224">
    <property type="protein sequence ID" value="CAB4128128.1"/>
    <property type="molecule type" value="Genomic_DNA"/>
</dbReference>
<proteinExistence type="predicted"/>
<sequence>MAFSIEVQNASLHLIEKVRQLQENVLPVVADLAVTELIRNDPPPPARGSAPGFVSDRQRKFVMAGKRNGTIQIPYVRGRGAGKSQKLNRSYLVLRGTIAESQVVSTASYAQYVVGNKQAPIHQGRWLTTDEIAKRMKDSGQIKTVVEQAMNQIFG</sequence>
<accession>A0A6J7WKQ1</accession>
<protein>
    <submittedName>
        <fullName evidence="2">Uncharacterized protein</fullName>
    </submittedName>
</protein>
<dbReference type="EMBL" id="LR798264">
    <property type="protein sequence ID" value="CAB5218631.1"/>
    <property type="molecule type" value="Genomic_DNA"/>
</dbReference>
<name>A0A6J7WKQ1_9CAUD</name>
<evidence type="ECO:0000313" key="1">
    <source>
        <dbReference type="EMBL" id="CAB4128128.1"/>
    </source>
</evidence>
<gene>
    <name evidence="1" type="ORF">UFOVP107_10</name>
    <name evidence="2" type="ORF">UFOVP214_41</name>
</gene>